<feature type="signal peptide" evidence="1">
    <location>
        <begin position="1"/>
        <end position="19"/>
    </location>
</feature>
<evidence type="ECO:0008006" key="4">
    <source>
        <dbReference type="Google" id="ProtNLM"/>
    </source>
</evidence>
<evidence type="ECO:0000313" key="3">
    <source>
        <dbReference type="Proteomes" id="UP000018901"/>
    </source>
</evidence>
<gene>
    <name evidence="2" type="ORF">BARVI_06215</name>
</gene>
<dbReference type="AlphaFoldDB" id="W0ESI5"/>
<dbReference type="STRING" id="880074.BARVI_06215"/>
<accession>W0ESI5</accession>
<dbReference type="OrthoDB" id="975232at2"/>
<dbReference type="RefSeq" id="WP_025278378.1">
    <property type="nucleotide sequence ID" value="NZ_CP007034.1"/>
</dbReference>
<dbReference type="KEGG" id="bvs:BARVI_06215"/>
<name>W0ESI5_9BACT</name>
<dbReference type="InterPro" id="IPR026444">
    <property type="entry name" value="Secre_tail"/>
</dbReference>
<proteinExistence type="predicted"/>
<dbReference type="eggNOG" id="ENOG50335UT">
    <property type="taxonomic scope" value="Bacteria"/>
</dbReference>
<dbReference type="InterPro" id="IPR027828">
    <property type="entry name" value="DUF4465"/>
</dbReference>
<dbReference type="Proteomes" id="UP000018901">
    <property type="component" value="Chromosome"/>
</dbReference>
<dbReference type="NCBIfam" id="TIGR04183">
    <property type="entry name" value="Por_Secre_tail"/>
    <property type="match status" value="1"/>
</dbReference>
<keyword evidence="3" id="KW-1185">Reference proteome</keyword>
<evidence type="ECO:0000256" key="1">
    <source>
        <dbReference type="SAM" id="SignalP"/>
    </source>
</evidence>
<reference evidence="2 3" key="1">
    <citation type="submission" date="2013-12" db="EMBL/GenBank/DDBJ databases">
        <authorList>
            <consortium name="DOE Joint Genome Institute"/>
            <person name="Eisen J."/>
            <person name="Huntemann M."/>
            <person name="Han J."/>
            <person name="Chen A."/>
            <person name="Kyrpides N."/>
            <person name="Mavromatis K."/>
            <person name="Markowitz V."/>
            <person name="Palaniappan K."/>
            <person name="Ivanova N."/>
            <person name="Schaumberg A."/>
            <person name="Pati A."/>
            <person name="Liolios K."/>
            <person name="Nordberg H.P."/>
            <person name="Cantor M.N."/>
            <person name="Hua S.X."/>
            <person name="Woyke T."/>
        </authorList>
    </citation>
    <scope>NUCLEOTIDE SEQUENCE [LARGE SCALE GENOMIC DNA]</scope>
    <source>
        <strain evidence="3">DSM 18177</strain>
    </source>
</reference>
<dbReference type="EMBL" id="CP007034">
    <property type="protein sequence ID" value="AHF13770.1"/>
    <property type="molecule type" value="Genomic_DNA"/>
</dbReference>
<dbReference type="GeneID" id="90530335"/>
<feature type="chain" id="PRO_5004788121" description="DUF4465 domain-containing protein" evidence="1">
    <location>
        <begin position="20"/>
        <end position="322"/>
    </location>
</feature>
<protein>
    <recommendedName>
        <fullName evidence="4">DUF4465 domain-containing protein</fullName>
    </recommendedName>
</protein>
<sequence length="322" mass="35281">MRKIFLALVVCLLCSAVSADVIVLDLSKPAEAIEYNEQGVWRDVYKGETSVQSQVFRFSHVSSSPSYYNGFIASRSTTVLESANFDDQFGCMARGGVAGEGSPYLVAYWDAYAESLSIERSCEVTFPAPYYTAGFYVCNNPYTYYAIQKGNSYAAKFEQGAWLKLIAHGVDATGNETGTVEHYLTDYRSEKPEEWTLNKSWKWVDLSTLGKVSSLYFTMESSDTGAQGMKTPAYFCFDRLMVLTAPASVDEALAATATVYFDRVASAVRVESAAPVETAVYNSRGALVMRQRVEGTASLDLSGTPSGVYIVRCGGKSLKIVK</sequence>
<evidence type="ECO:0000313" key="2">
    <source>
        <dbReference type="EMBL" id="AHF13770.1"/>
    </source>
</evidence>
<keyword evidence="1" id="KW-0732">Signal</keyword>
<dbReference type="HOGENOM" id="CLU_867823_0_0_10"/>
<dbReference type="Pfam" id="PF14717">
    <property type="entry name" value="DUF4465"/>
    <property type="match status" value="1"/>
</dbReference>
<dbReference type="Gene3D" id="2.60.120.1350">
    <property type="entry name" value="Protein of unknown function DUF4465"/>
    <property type="match status" value="1"/>
</dbReference>
<organism evidence="2 3">
    <name type="scientific">Barnesiella viscericola DSM 18177</name>
    <dbReference type="NCBI Taxonomy" id="880074"/>
    <lineage>
        <taxon>Bacteria</taxon>
        <taxon>Pseudomonadati</taxon>
        <taxon>Bacteroidota</taxon>
        <taxon>Bacteroidia</taxon>
        <taxon>Bacteroidales</taxon>
        <taxon>Barnesiellaceae</taxon>
        <taxon>Barnesiella</taxon>
    </lineage>
</organism>